<dbReference type="PANTHER" id="PTHR46796">
    <property type="entry name" value="HTH-TYPE TRANSCRIPTIONAL ACTIVATOR RHAS-RELATED"/>
    <property type="match status" value="1"/>
</dbReference>
<dbReference type="SUPFAM" id="SSF46689">
    <property type="entry name" value="Homeodomain-like"/>
    <property type="match status" value="1"/>
</dbReference>
<dbReference type="PANTHER" id="PTHR46796:SF6">
    <property type="entry name" value="ARAC SUBFAMILY"/>
    <property type="match status" value="1"/>
</dbReference>
<dbReference type="Pfam" id="PF00165">
    <property type="entry name" value="HTH_AraC"/>
    <property type="match status" value="1"/>
</dbReference>
<dbReference type="EMBL" id="CP000828">
    <property type="protein sequence ID" value="ABW27090.1"/>
    <property type="molecule type" value="Genomic_DNA"/>
</dbReference>
<accession>B0BYS4</accession>
<dbReference type="STRING" id="329726.AM1_2075"/>
<evidence type="ECO:0000259" key="4">
    <source>
        <dbReference type="PROSITE" id="PS01124"/>
    </source>
</evidence>
<keyword evidence="2" id="KW-0238">DNA-binding</keyword>
<reference evidence="5 6" key="1">
    <citation type="journal article" date="2008" name="Proc. Natl. Acad. Sci. U.S.A.">
        <title>Niche adaptation and genome expansion in the chlorophyll d-producing cyanobacterium Acaryochloris marina.</title>
        <authorList>
            <person name="Swingley W.D."/>
            <person name="Chen M."/>
            <person name="Cheung P.C."/>
            <person name="Conrad A.L."/>
            <person name="Dejesa L.C."/>
            <person name="Hao J."/>
            <person name="Honchak B.M."/>
            <person name="Karbach L.E."/>
            <person name="Kurdoglu A."/>
            <person name="Lahiri S."/>
            <person name="Mastrian S.D."/>
            <person name="Miyashita H."/>
            <person name="Page L."/>
            <person name="Ramakrishna P."/>
            <person name="Satoh S."/>
            <person name="Sattley W.M."/>
            <person name="Shimada Y."/>
            <person name="Taylor H.L."/>
            <person name="Tomo T."/>
            <person name="Tsuchiya T."/>
            <person name="Wang Z.T."/>
            <person name="Raymond J."/>
            <person name="Mimuro M."/>
            <person name="Blankenship R.E."/>
            <person name="Touchman J.W."/>
        </authorList>
    </citation>
    <scope>NUCLEOTIDE SEQUENCE [LARGE SCALE GENOMIC DNA]</scope>
    <source>
        <strain evidence="6">MBIC 11017</strain>
    </source>
</reference>
<dbReference type="HOGENOM" id="CLU_000445_88_4_3"/>
<dbReference type="eggNOG" id="COG4977">
    <property type="taxonomic scope" value="Bacteria"/>
</dbReference>
<keyword evidence="6" id="KW-1185">Reference proteome</keyword>
<evidence type="ECO:0000256" key="2">
    <source>
        <dbReference type="ARBA" id="ARBA00023125"/>
    </source>
</evidence>
<dbReference type="InterPro" id="IPR018060">
    <property type="entry name" value="HTH_AraC"/>
</dbReference>
<evidence type="ECO:0000313" key="6">
    <source>
        <dbReference type="Proteomes" id="UP000000268"/>
    </source>
</evidence>
<dbReference type="AlphaFoldDB" id="B0BYS4"/>
<organism evidence="5 6">
    <name type="scientific">Acaryochloris marina (strain MBIC 11017)</name>
    <dbReference type="NCBI Taxonomy" id="329726"/>
    <lineage>
        <taxon>Bacteria</taxon>
        <taxon>Bacillati</taxon>
        <taxon>Cyanobacteriota</taxon>
        <taxon>Cyanophyceae</taxon>
        <taxon>Acaryochloridales</taxon>
        <taxon>Acaryochloridaceae</taxon>
        <taxon>Acaryochloris</taxon>
    </lineage>
</organism>
<keyword evidence="1" id="KW-0805">Transcription regulation</keyword>
<sequence length="233" mass="26477">MDKTAPQQTAVTAYLNLPSSEQKGKDIHVHQFQNPPGEGQCQFEAEHTLFMSLAPRPLHYVQSQDGNTFTGLIQKGDFSLAPAGSPFFARWEGHEHCLEVKLTDQFVRKVVQETLEQDCDRISLVPGFRMRDPQIETIAMMLLTEGQQNTASSLMMDSLANVLTVHLLRQYATIQPHLPVYDGGIPQRQLAQVLDYMDVHLEQDLKLADLAQLLDMSQFHFSRLFKQSMGQWH</sequence>
<dbReference type="RefSeq" id="WP_012162579.1">
    <property type="nucleotide sequence ID" value="NC_009925.1"/>
</dbReference>
<dbReference type="InterPro" id="IPR009057">
    <property type="entry name" value="Homeodomain-like_sf"/>
</dbReference>
<dbReference type="Proteomes" id="UP000000268">
    <property type="component" value="Chromosome"/>
</dbReference>
<dbReference type="GO" id="GO:0003700">
    <property type="term" value="F:DNA-binding transcription factor activity"/>
    <property type="evidence" value="ECO:0007669"/>
    <property type="project" value="InterPro"/>
</dbReference>
<gene>
    <name evidence="5" type="ordered locus">AM1_2075</name>
</gene>
<dbReference type="KEGG" id="amr:AM1_2075"/>
<dbReference type="GO" id="GO:0043565">
    <property type="term" value="F:sequence-specific DNA binding"/>
    <property type="evidence" value="ECO:0007669"/>
    <property type="project" value="InterPro"/>
</dbReference>
<protein>
    <recommendedName>
        <fullName evidence="4">HTH araC/xylS-type domain-containing protein</fullName>
    </recommendedName>
</protein>
<evidence type="ECO:0000313" key="5">
    <source>
        <dbReference type="EMBL" id="ABW27090.1"/>
    </source>
</evidence>
<evidence type="ECO:0000256" key="3">
    <source>
        <dbReference type="ARBA" id="ARBA00023163"/>
    </source>
</evidence>
<dbReference type="Gene3D" id="1.10.10.60">
    <property type="entry name" value="Homeodomain-like"/>
    <property type="match status" value="1"/>
</dbReference>
<dbReference type="InterPro" id="IPR050204">
    <property type="entry name" value="AraC_XylS_family_regulators"/>
</dbReference>
<dbReference type="PROSITE" id="PS01124">
    <property type="entry name" value="HTH_ARAC_FAMILY_2"/>
    <property type="match status" value="1"/>
</dbReference>
<keyword evidence="3" id="KW-0804">Transcription</keyword>
<name>B0BYS4_ACAM1</name>
<evidence type="ECO:0000256" key="1">
    <source>
        <dbReference type="ARBA" id="ARBA00023015"/>
    </source>
</evidence>
<proteinExistence type="predicted"/>
<feature type="domain" description="HTH araC/xylS-type" evidence="4">
    <location>
        <begin position="191"/>
        <end position="233"/>
    </location>
</feature>